<reference evidence="2 3" key="1">
    <citation type="submission" date="2021-01" db="EMBL/GenBank/DDBJ databases">
        <title>WGS of actinomycetes isolated from Thailand.</title>
        <authorList>
            <person name="Thawai C."/>
        </authorList>
    </citation>
    <scope>NUCLEOTIDE SEQUENCE [LARGE SCALE GENOMIC DNA]</scope>
    <source>
        <strain evidence="2 3">CA1R205</strain>
    </source>
</reference>
<dbReference type="RefSeq" id="WP_201882073.1">
    <property type="nucleotide sequence ID" value="NZ_JAERRF010000036.1"/>
</dbReference>
<evidence type="ECO:0000259" key="1">
    <source>
        <dbReference type="Pfam" id="PF19493"/>
    </source>
</evidence>
<evidence type="ECO:0000313" key="2">
    <source>
        <dbReference type="EMBL" id="MBL1101997.1"/>
    </source>
</evidence>
<dbReference type="Proteomes" id="UP000634229">
    <property type="component" value="Unassembled WGS sequence"/>
</dbReference>
<comment type="caution">
    <text evidence="2">The sequence shown here is derived from an EMBL/GenBank/DDBJ whole genome shotgun (WGS) entry which is preliminary data.</text>
</comment>
<feature type="domain" description="Trypsin-co-occurring" evidence="1">
    <location>
        <begin position="7"/>
        <end position="102"/>
    </location>
</feature>
<accession>A0ABS1NPH6</accession>
<gene>
    <name evidence="2" type="ORF">JK363_36270</name>
</gene>
<dbReference type="EMBL" id="JAERRF010000036">
    <property type="protein sequence ID" value="MBL1101997.1"/>
    <property type="molecule type" value="Genomic_DNA"/>
</dbReference>
<dbReference type="InterPro" id="IPR045794">
    <property type="entry name" value="Trypco1"/>
</dbReference>
<dbReference type="Pfam" id="PF19493">
    <property type="entry name" value="Trypco1"/>
    <property type="match status" value="1"/>
</dbReference>
<protein>
    <recommendedName>
        <fullName evidence="1">Trypsin-co-occurring domain-containing protein</fullName>
    </recommendedName>
</protein>
<dbReference type="NCBIfam" id="NF041216">
    <property type="entry name" value="CU044_2847_fam"/>
    <property type="match status" value="1"/>
</dbReference>
<organism evidence="2 3">
    <name type="scientific">Streptomyces coffeae</name>
    <dbReference type="NCBI Taxonomy" id="621382"/>
    <lineage>
        <taxon>Bacteria</taxon>
        <taxon>Bacillati</taxon>
        <taxon>Actinomycetota</taxon>
        <taxon>Actinomycetes</taxon>
        <taxon>Kitasatosporales</taxon>
        <taxon>Streptomycetaceae</taxon>
        <taxon>Streptomyces</taxon>
    </lineage>
</organism>
<name>A0ABS1NPH6_9ACTN</name>
<sequence length="110" mass="11778">MQDMARVPLEGGGYILFDGVQELEGPVKAGRVGDALHDMPGTLRESLAPVRETARTVLEELRQAGPEEVEVEFGVNVSAKAGAVIAKGDVAVHLRVRLMWKNGEAAESAR</sequence>
<evidence type="ECO:0000313" key="3">
    <source>
        <dbReference type="Proteomes" id="UP000634229"/>
    </source>
</evidence>
<proteinExistence type="predicted"/>
<keyword evidence="3" id="KW-1185">Reference proteome</keyword>